<name>A0A7H8NA91_9ACTN</name>
<evidence type="ECO:0000256" key="12">
    <source>
        <dbReference type="ARBA" id="ARBA00047973"/>
    </source>
</evidence>
<evidence type="ECO:0000256" key="7">
    <source>
        <dbReference type="ARBA" id="ARBA00016549"/>
    </source>
</evidence>
<evidence type="ECO:0000256" key="13">
    <source>
        <dbReference type="PIRSR" id="PIRSR605493-1"/>
    </source>
</evidence>
<evidence type="ECO:0000256" key="6">
    <source>
        <dbReference type="ARBA" id="ARBA00012947"/>
    </source>
</evidence>
<feature type="compositionally biased region" description="Basic and acidic residues" evidence="14">
    <location>
        <begin position="7"/>
        <end position="51"/>
    </location>
</feature>
<dbReference type="GO" id="GO:0008948">
    <property type="term" value="F:oxaloacetate decarboxylase activity"/>
    <property type="evidence" value="ECO:0007669"/>
    <property type="project" value="UniProtKB-EC"/>
</dbReference>
<feature type="binding site" evidence="13">
    <location>
        <position position="180"/>
    </location>
    <ligand>
        <name>substrate</name>
    </ligand>
</feature>
<evidence type="ECO:0000313" key="15">
    <source>
        <dbReference type="EMBL" id="QKW50668.1"/>
    </source>
</evidence>
<accession>A0A7H8NA91</accession>
<evidence type="ECO:0000256" key="14">
    <source>
        <dbReference type="SAM" id="MobiDB-lite"/>
    </source>
</evidence>
<dbReference type="GO" id="GO:0047443">
    <property type="term" value="F:4-hydroxy-4-methyl-2-oxoglutarate aldolase activity"/>
    <property type="evidence" value="ECO:0007669"/>
    <property type="project" value="UniProtKB-EC"/>
</dbReference>
<keyword evidence="13" id="KW-0479">Metal-binding</keyword>
<feature type="binding site" evidence="13">
    <location>
        <begin position="158"/>
        <end position="161"/>
    </location>
    <ligand>
        <name>substrate</name>
    </ligand>
</feature>
<gene>
    <name evidence="15" type="ORF">HUT08_15255</name>
</gene>
<comment type="cofactor">
    <cofactor evidence="13">
        <name>Mg(2+)</name>
        <dbReference type="ChEBI" id="CHEBI:18420"/>
    </cofactor>
</comment>
<sequence>MRPRARPGTEPRGEPDGEEPHVAQRERIQRDGRDERVEQDGLERRDERDQGVDDAAVPEGPNSPEPDASAGVGAGVARRFAALTTAHVADACIRAGVPVRCAPSALRAVTPGSRVAGRVLPARHVGSVDIFLEAYEAARPDDVLVVDNGGRLDEACVGDLAVLEAQAAGVAGVVIWGLHRDTADIRAIGLPVFSTGALPTGPLSLRERPADALTSATVGDWTVSAADLVFADDDGVVFAPADRADELLTLAETIRDTERRQADQIRAGHTLRAQVRFDAYLAKRRETPTLTFRDHLRAVGGAIEE</sequence>
<dbReference type="Pfam" id="PF03737">
    <property type="entry name" value="RraA-like"/>
    <property type="match status" value="1"/>
</dbReference>
<comment type="similarity">
    <text evidence="3">Belongs to the class II aldolase/RraA-like family.</text>
</comment>
<evidence type="ECO:0000313" key="16">
    <source>
        <dbReference type="Proteomes" id="UP000509303"/>
    </source>
</evidence>
<dbReference type="PANTHER" id="PTHR33254">
    <property type="entry name" value="4-HYDROXY-4-METHYL-2-OXOGLUTARATE ALDOLASE 3-RELATED"/>
    <property type="match status" value="1"/>
</dbReference>
<dbReference type="AlphaFoldDB" id="A0A7H8NA91"/>
<evidence type="ECO:0000256" key="5">
    <source>
        <dbReference type="ARBA" id="ARBA00012213"/>
    </source>
</evidence>
<feature type="binding site" evidence="13">
    <location>
        <position position="181"/>
    </location>
    <ligand>
        <name>Mg(2+)</name>
        <dbReference type="ChEBI" id="CHEBI:18420"/>
    </ligand>
</feature>
<evidence type="ECO:0000256" key="10">
    <source>
        <dbReference type="ARBA" id="ARBA00030169"/>
    </source>
</evidence>
<dbReference type="PANTHER" id="PTHR33254:SF4">
    <property type="entry name" value="4-HYDROXY-4-METHYL-2-OXOGLUTARATE ALDOLASE 3-RELATED"/>
    <property type="match status" value="1"/>
</dbReference>
<dbReference type="CDD" id="cd16841">
    <property type="entry name" value="RraA_family"/>
    <property type="match status" value="1"/>
</dbReference>
<dbReference type="EC" id="4.1.1.112" evidence="6"/>
<dbReference type="SUPFAM" id="SSF89562">
    <property type="entry name" value="RraA-like"/>
    <property type="match status" value="1"/>
</dbReference>
<comment type="catalytic activity">
    <reaction evidence="12">
        <text>oxaloacetate + H(+) = pyruvate + CO2</text>
        <dbReference type="Rhea" id="RHEA:15641"/>
        <dbReference type="ChEBI" id="CHEBI:15361"/>
        <dbReference type="ChEBI" id="CHEBI:15378"/>
        <dbReference type="ChEBI" id="CHEBI:16452"/>
        <dbReference type="ChEBI" id="CHEBI:16526"/>
        <dbReference type="EC" id="4.1.1.112"/>
    </reaction>
</comment>
<evidence type="ECO:0000256" key="8">
    <source>
        <dbReference type="ARBA" id="ARBA00025046"/>
    </source>
</evidence>
<dbReference type="Proteomes" id="UP000509303">
    <property type="component" value="Chromosome"/>
</dbReference>
<keyword evidence="13" id="KW-0460">Magnesium</keyword>
<comment type="catalytic activity">
    <reaction evidence="1">
        <text>4-hydroxy-4-methyl-2-oxoglutarate = 2 pyruvate</text>
        <dbReference type="Rhea" id="RHEA:22748"/>
        <dbReference type="ChEBI" id="CHEBI:15361"/>
        <dbReference type="ChEBI" id="CHEBI:58276"/>
        <dbReference type="EC" id="4.1.3.17"/>
    </reaction>
</comment>
<reference evidence="15 16" key="1">
    <citation type="submission" date="2020-06" db="EMBL/GenBank/DDBJ databases">
        <title>Genome mining for natural products.</title>
        <authorList>
            <person name="Zhang B."/>
            <person name="Shi J."/>
            <person name="Ge H."/>
        </authorList>
    </citation>
    <scope>NUCLEOTIDE SEQUENCE [LARGE SCALE GENOMIC DNA]</scope>
    <source>
        <strain evidence="15 16">NA00687</strain>
    </source>
</reference>
<proteinExistence type="inferred from homology"/>
<dbReference type="Gene3D" id="3.50.30.40">
    <property type="entry name" value="Ribonuclease E inhibitor RraA/RraA-like"/>
    <property type="match status" value="1"/>
</dbReference>
<comment type="subunit">
    <text evidence="4">Homotrimer.</text>
</comment>
<organism evidence="15 16">
    <name type="scientific">Streptomyces buecherae</name>
    <dbReference type="NCBI Taxonomy" id="2763006"/>
    <lineage>
        <taxon>Bacteria</taxon>
        <taxon>Bacillati</taxon>
        <taxon>Actinomycetota</taxon>
        <taxon>Actinomycetes</taxon>
        <taxon>Kitasatosporales</taxon>
        <taxon>Streptomycetaceae</taxon>
        <taxon>Streptomyces</taxon>
    </lineage>
</organism>
<comment type="cofactor">
    <cofactor evidence="2">
        <name>a divalent metal cation</name>
        <dbReference type="ChEBI" id="CHEBI:60240"/>
    </cofactor>
</comment>
<protein>
    <recommendedName>
        <fullName evidence="7">Putative 4-hydroxy-4-methyl-2-oxoglutarate aldolase</fullName>
        <ecNumber evidence="6">4.1.1.112</ecNumber>
        <ecNumber evidence="5">4.1.3.17</ecNumber>
    </recommendedName>
    <alternativeName>
        <fullName evidence="11">Oxaloacetate decarboxylase</fullName>
    </alternativeName>
    <alternativeName>
        <fullName evidence="9">Regulator of ribonuclease activity homolog</fullName>
    </alternativeName>
    <alternativeName>
        <fullName evidence="10">RraA-like protein</fullName>
    </alternativeName>
</protein>
<evidence type="ECO:0000256" key="3">
    <source>
        <dbReference type="ARBA" id="ARBA00008621"/>
    </source>
</evidence>
<evidence type="ECO:0000256" key="4">
    <source>
        <dbReference type="ARBA" id="ARBA00011233"/>
    </source>
</evidence>
<dbReference type="InterPro" id="IPR005493">
    <property type="entry name" value="RraA/RraA-like"/>
</dbReference>
<dbReference type="EC" id="4.1.3.17" evidence="5"/>
<dbReference type="EMBL" id="CP054929">
    <property type="protein sequence ID" value="QKW50668.1"/>
    <property type="molecule type" value="Genomic_DNA"/>
</dbReference>
<evidence type="ECO:0000256" key="2">
    <source>
        <dbReference type="ARBA" id="ARBA00001968"/>
    </source>
</evidence>
<dbReference type="InterPro" id="IPR036704">
    <property type="entry name" value="RraA/RraA-like_sf"/>
</dbReference>
<evidence type="ECO:0000256" key="1">
    <source>
        <dbReference type="ARBA" id="ARBA00001342"/>
    </source>
</evidence>
<feature type="region of interest" description="Disordered" evidence="14">
    <location>
        <begin position="1"/>
        <end position="71"/>
    </location>
</feature>
<evidence type="ECO:0000256" key="9">
    <source>
        <dbReference type="ARBA" id="ARBA00029596"/>
    </source>
</evidence>
<keyword evidence="16" id="KW-1185">Reference proteome</keyword>
<dbReference type="GO" id="GO:0046872">
    <property type="term" value="F:metal ion binding"/>
    <property type="evidence" value="ECO:0007669"/>
    <property type="project" value="UniProtKB-KW"/>
</dbReference>
<comment type="function">
    <text evidence="8">Catalyzes the aldol cleavage of 4-hydroxy-4-methyl-2-oxoglutarate (HMG) into 2 molecules of pyruvate. Also contains a secondary oxaloacetate (OAA) decarboxylase activity due to the common pyruvate enolate transition state formed following C-C bond cleavage in the retro-aldol and decarboxylation reactions.</text>
</comment>
<evidence type="ECO:0000256" key="11">
    <source>
        <dbReference type="ARBA" id="ARBA00032305"/>
    </source>
</evidence>